<dbReference type="CDD" id="cd01650">
    <property type="entry name" value="RT_nLTR_like"/>
    <property type="match status" value="1"/>
</dbReference>
<sequence length="443" mass="51521">MKKAPGFDLITAEILRNLPKKAIMYMTALFNAVLRTGYYPNIWKVSQIVMVLKPGKPPHLTSSYRPISLLPVVSKLLEKVISTRLNECISENSSIPEHQFGFRRNHATIEQVHRVCEHIRNALENKKYCSGVFLDVQQAFDKVWHSGLLYKMKRILPHNLYSILKSYLEDRIFYVKLNDAYSCFYDIKAGVPQGSILGPSLYLLYTADVPESESVMTATFADDTAVLTSNEDRVEASKTLQTHLDKVHTWMNEWRIKASALKSSHITFTLRKQDCPAVNLGGELLPHCNVVKYLGFHLDRKQTWKTHIQQKRDQLNHKYKSLEWLLGRRSRLSVENKTLIYKSVLKPIWTYGIELWGTAKTSNTEILQRFQNSVLKAIVNAPWFTRMEDIHEYLGLDTVKEEINKKTKRYKDRITHHQNKLAQMLSDPPKTRRLKRLHTWDNL</sequence>
<name>A0ABQ7Q0S0_PLUXY</name>
<gene>
    <name evidence="2" type="ORF">JYU34_019514</name>
</gene>
<evidence type="ECO:0000313" key="2">
    <source>
        <dbReference type="EMBL" id="KAG7297503.1"/>
    </source>
</evidence>
<dbReference type="EMBL" id="JAHIBW010000026">
    <property type="protein sequence ID" value="KAG7297503.1"/>
    <property type="molecule type" value="Genomic_DNA"/>
</dbReference>
<dbReference type="PANTHER" id="PTHR36688:SF1">
    <property type="entry name" value="ENDONUCLEASE_EXONUCLEASE_PHOSPHATASE DOMAIN-CONTAINING PROTEIN"/>
    <property type="match status" value="1"/>
</dbReference>
<organism evidence="2 3">
    <name type="scientific">Plutella xylostella</name>
    <name type="common">Diamondback moth</name>
    <name type="synonym">Plutella maculipennis</name>
    <dbReference type="NCBI Taxonomy" id="51655"/>
    <lineage>
        <taxon>Eukaryota</taxon>
        <taxon>Metazoa</taxon>
        <taxon>Ecdysozoa</taxon>
        <taxon>Arthropoda</taxon>
        <taxon>Hexapoda</taxon>
        <taxon>Insecta</taxon>
        <taxon>Pterygota</taxon>
        <taxon>Neoptera</taxon>
        <taxon>Endopterygota</taxon>
        <taxon>Lepidoptera</taxon>
        <taxon>Glossata</taxon>
        <taxon>Ditrysia</taxon>
        <taxon>Yponomeutoidea</taxon>
        <taxon>Plutellidae</taxon>
        <taxon>Plutella</taxon>
    </lineage>
</organism>
<dbReference type="InterPro" id="IPR052560">
    <property type="entry name" value="RdDP_mobile_element"/>
</dbReference>
<dbReference type="InterPro" id="IPR000477">
    <property type="entry name" value="RT_dom"/>
</dbReference>
<evidence type="ECO:0000313" key="3">
    <source>
        <dbReference type="Proteomes" id="UP000823941"/>
    </source>
</evidence>
<dbReference type="InterPro" id="IPR043502">
    <property type="entry name" value="DNA/RNA_pol_sf"/>
</dbReference>
<protein>
    <recommendedName>
        <fullName evidence="1">Reverse transcriptase domain-containing protein</fullName>
    </recommendedName>
</protein>
<accession>A0ABQ7Q0S0</accession>
<dbReference type="PROSITE" id="PS50878">
    <property type="entry name" value="RT_POL"/>
    <property type="match status" value="1"/>
</dbReference>
<dbReference type="Pfam" id="PF00078">
    <property type="entry name" value="RVT_1"/>
    <property type="match status" value="1"/>
</dbReference>
<dbReference type="SUPFAM" id="SSF56672">
    <property type="entry name" value="DNA/RNA polymerases"/>
    <property type="match status" value="1"/>
</dbReference>
<dbReference type="PANTHER" id="PTHR36688">
    <property type="entry name" value="ENDO/EXONUCLEASE/PHOSPHATASE DOMAIN-CONTAINING PROTEIN"/>
    <property type="match status" value="1"/>
</dbReference>
<proteinExistence type="predicted"/>
<comment type="caution">
    <text evidence="2">The sequence shown here is derived from an EMBL/GenBank/DDBJ whole genome shotgun (WGS) entry which is preliminary data.</text>
</comment>
<evidence type="ECO:0000259" key="1">
    <source>
        <dbReference type="PROSITE" id="PS50878"/>
    </source>
</evidence>
<keyword evidence="3" id="KW-1185">Reference proteome</keyword>
<reference evidence="2 3" key="1">
    <citation type="submission" date="2021-06" db="EMBL/GenBank/DDBJ databases">
        <title>A haploid diamondback moth (Plutella xylostella L.) genome assembly resolves 31 chromosomes and identifies a diamide resistance mutation.</title>
        <authorList>
            <person name="Ward C.M."/>
            <person name="Perry K.D."/>
            <person name="Baker G."/>
            <person name="Powis K."/>
            <person name="Heckel D.G."/>
            <person name="Baxter S.W."/>
        </authorList>
    </citation>
    <scope>NUCLEOTIDE SEQUENCE [LARGE SCALE GENOMIC DNA]</scope>
    <source>
        <strain evidence="2 3">LV</strain>
        <tissue evidence="2">Single pupa</tissue>
    </source>
</reference>
<feature type="domain" description="Reverse transcriptase" evidence="1">
    <location>
        <begin position="32"/>
        <end position="298"/>
    </location>
</feature>
<dbReference type="Proteomes" id="UP000823941">
    <property type="component" value="Chromosome 26"/>
</dbReference>